<sequence length="102" mass="11731">MGHKPATEDRPNPLGSKITQKELEERSTLYMGGGQSCFSFKEQNYRDDEPSYEPPRYTSSRVRPSDEDRGLYVGDPDVDSKATELIKFYKKRFMDLETQTVG</sequence>
<evidence type="ECO:0000313" key="3">
    <source>
        <dbReference type="Proteomes" id="UP001210211"/>
    </source>
</evidence>
<dbReference type="PANTHER" id="PTHR33511">
    <property type="entry name" value="OS06G0632400 PROTEIN"/>
    <property type="match status" value="1"/>
</dbReference>
<feature type="region of interest" description="Disordered" evidence="1">
    <location>
        <begin position="40"/>
        <end position="75"/>
    </location>
</feature>
<dbReference type="AlphaFoldDB" id="A0AAD6A1G1"/>
<name>A0AAD6A1G1_9POAL</name>
<reference evidence="2 3" key="1">
    <citation type="journal article" date="2022" name="Cell">
        <title>Repeat-based holocentromeres influence genome architecture and karyotype evolution.</title>
        <authorList>
            <person name="Hofstatter P.G."/>
            <person name="Thangavel G."/>
            <person name="Lux T."/>
            <person name="Neumann P."/>
            <person name="Vondrak T."/>
            <person name="Novak P."/>
            <person name="Zhang M."/>
            <person name="Costa L."/>
            <person name="Castellani M."/>
            <person name="Scott A."/>
            <person name="Toegelov H."/>
            <person name="Fuchs J."/>
            <person name="Mata-Sucre Y."/>
            <person name="Dias Y."/>
            <person name="Vanzela A.L.L."/>
            <person name="Huettel B."/>
            <person name="Almeida C.C.S."/>
            <person name="Simkova H."/>
            <person name="Souza G."/>
            <person name="Pedrosa-Harand A."/>
            <person name="Macas J."/>
            <person name="Mayer K.F.X."/>
            <person name="Houben A."/>
            <person name="Marques A."/>
        </authorList>
    </citation>
    <scope>NUCLEOTIDE SEQUENCE [LARGE SCALE GENOMIC DNA]</scope>
    <source>
        <strain evidence="2">RhyTen1mFocal</strain>
    </source>
</reference>
<accession>A0AAD6A1G1</accession>
<dbReference type="Proteomes" id="UP001210211">
    <property type="component" value="Unassembled WGS sequence"/>
</dbReference>
<evidence type="ECO:0000313" key="2">
    <source>
        <dbReference type="EMBL" id="KAJ3707974.1"/>
    </source>
</evidence>
<protein>
    <submittedName>
        <fullName evidence="2">Uncharacterized protein</fullName>
    </submittedName>
</protein>
<organism evidence="2 3">
    <name type="scientific">Rhynchospora tenuis</name>
    <dbReference type="NCBI Taxonomy" id="198213"/>
    <lineage>
        <taxon>Eukaryota</taxon>
        <taxon>Viridiplantae</taxon>
        <taxon>Streptophyta</taxon>
        <taxon>Embryophyta</taxon>
        <taxon>Tracheophyta</taxon>
        <taxon>Spermatophyta</taxon>
        <taxon>Magnoliopsida</taxon>
        <taxon>Liliopsida</taxon>
        <taxon>Poales</taxon>
        <taxon>Cyperaceae</taxon>
        <taxon>Cyperoideae</taxon>
        <taxon>Rhynchosporeae</taxon>
        <taxon>Rhynchospora</taxon>
    </lineage>
</organism>
<comment type="caution">
    <text evidence="2">The sequence shown here is derived from an EMBL/GenBank/DDBJ whole genome shotgun (WGS) entry which is preliminary data.</text>
</comment>
<keyword evidence="3" id="KW-1185">Reference proteome</keyword>
<proteinExistence type="predicted"/>
<dbReference type="EMBL" id="JAMRDG010000001">
    <property type="protein sequence ID" value="KAJ3707974.1"/>
    <property type="molecule type" value="Genomic_DNA"/>
</dbReference>
<gene>
    <name evidence="2" type="ORF">LUZ61_011679</name>
</gene>
<evidence type="ECO:0000256" key="1">
    <source>
        <dbReference type="SAM" id="MobiDB-lite"/>
    </source>
</evidence>